<accession>A0A2B7YCJ5</accession>
<evidence type="ECO:0008006" key="4">
    <source>
        <dbReference type="Google" id="ProtNLM"/>
    </source>
</evidence>
<dbReference type="AlphaFoldDB" id="A0A2B7YCJ5"/>
<dbReference type="Gene3D" id="3.20.20.140">
    <property type="entry name" value="Metal-dependent hydrolases"/>
    <property type="match status" value="1"/>
</dbReference>
<proteinExistence type="predicted"/>
<comment type="caution">
    <text evidence="2">The sequence shown here is derived from an EMBL/GenBank/DDBJ whole genome shotgun (WGS) entry which is preliminary data.</text>
</comment>
<dbReference type="InterPro" id="IPR001130">
    <property type="entry name" value="TatD-like"/>
</dbReference>
<dbReference type="SUPFAM" id="SSF51556">
    <property type="entry name" value="Metallo-dependent hydrolases"/>
    <property type="match status" value="1"/>
</dbReference>
<name>A0A2B7YCJ5_POLH7</name>
<dbReference type="OrthoDB" id="413993at2759"/>
<gene>
    <name evidence="2" type="ORF">AJ80_04495</name>
</gene>
<evidence type="ECO:0000313" key="2">
    <source>
        <dbReference type="EMBL" id="PGH18317.1"/>
    </source>
</evidence>
<dbReference type="InterPro" id="IPR053044">
    <property type="entry name" value="Metallo-hydrolase/TatD-type"/>
</dbReference>
<evidence type="ECO:0000313" key="3">
    <source>
        <dbReference type="Proteomes" id="UP000224634"/>
    </source>
</evidence>
<evidence type="ECO:0000256" key="1">
    <source>
        <dbReference type="SAM" id="MobiDB-lite"/>
    </source>
</evidence>
<dbReference type="PANTHER" id="PTHR47345">
    <property type="entry name" value="CUT9-INTERACTING PROTEIN SCN1"/>
    <property type="match status" value="1"/>
</dbReference>
<dbReference type="EMBL" id="PDNA01000058">
    <property type="protein sequence ID" value="PGH18317.1"/>
    <property type="molecule type" value="Genomic_DNA"/>
</dbReference>
<dbReference type="PANTHER" id="PTHR47345:SF1">
    <property type="entry name" value="CUT9-INTERACTING PROTEIN SCN1"/>
    <property type="match status" value="1"/>
</dbReference>
<sequence length="390" mass="43317">MTPDPSPEPFPWSIGIHDAHCHPTDTMSSIPAISSMKARTLTVMSTRREDQALVDAVARDDKTSARVIPSFGWHPWYAHQIFDDTDSNCSRAGGMGTISKEAHYTSVLTPPPTLTDNNDDTALLNGLPTPLPLSLFIRETRARLTSYPSALVGEIGLDRSFRIPNPHPLEGENEVARRDPPPSLTLGSREGRALSAYKVNMAHQKAVFKAQLQLAGEMGRAVSVHSVQAHGAVFEVLSGLWKGGERKVLSKREIRRREGGKGSSRDEGKEEEEKGESKPRPFPPRICMHSYSGPPEALKQFLHPAVPADIYFSFSSVINFSNADRDRKVQEVLRSLPDERILVESDLHVAGERMDEVLEEVVRKVCEVKGWGVEEGVGILERNWRRFVFG</sequence>
<dbReference type="InterPro" id="IPR032466">
    <property type="entry name" value="Metal_Hydrolase"/>
</dbReference>
<organism evidence="2 3">
    <name type="scientific">Polytolypa hystricis (strain UAMH7299)</name>
    <dbReference type="NCBI Taxonomy" id="1447883"/>
    <lineage>
        <taxon>Eukaryota</taxon>
        <taxon>Fungi</taxon>
        <taxon>Dikarya</taxon>
        <taxon>Ascomycota</taxon>
        <taxon>Pezizomycotina</taxon>
        <taxon>Eurotiomycetes</taxon>
        <taxon>Eurotiomycetidae</taxon>
        <taxon>Onygenales</taxon>
        <taxon>Onygenales incertae sedis</taxon>
        <taxon>Polytolypa</taxon>
    </lineage>
</organism>
<keyword evidence="3" id="KW-1185">Reference proteome</keyword>
<feature type="compositionally biased region" description="Basic and acidic residues" evidence="1">
    <location>
        <begin position="252"/>
        <end position="279"/>
    </location>
</feature>
<reference evidence="2 3" key="1">
    <citation type="submission" date="2017-10" db="EMBL/GenBank/DDBJ databases">
        <title>Comparative genomics in systemic dimorphic fungi from Ajellomycetaceae.</title>
        <authorList>
            <person name="Munoz J.F."/>
            <person name="Mcewen J.G."/>
            <person name="Clay O.K."/>
            <person name="Cuomo C.A."/>
        </authorList>
    </citation>
    <scope>NUCLEOTIDE SEQUENCE [LARGE SCALE GENOMIC DNA]</scope>
    <source>
        <strain evidence="2 3">UAMH7299</strain>
    </source>
</reference>
<dbReference type="Proteomes" id="UP000224634">
    <property type="component" value="Unassembled WGS sequence"/>
</dbReference>
<feature type="region of interest" description="Disordered" evidence="1">
    <location>
        <begin position="252"/>
        <end position="286"/>
    </location>
</feature>
<dbReference type="GO" id="GO:0016788">
    <property type="term" value="F:hydrolase activity, acting on ester bonds"/>
    <property type="evidence" value="ECO:0007669"/>
    <property type="project" value="InterPro"/>
</dbReference>
<protein>
    <recommendedName>
        <fullName evidence="4">Cut9 interacting protein Scn1</fullName>
    </recommendedName>
</protein>
<dbReference type="Pfam" id="PF01026">
    <property type="entry name" value="TatD_DNase"/>
    <property type="match status" value="1"/>
</dbReference>